<evidence type="ECO:0000313" key="2">
    <source>
        <dbReference type="Proteomes" id="UP001234297"/>
    </source>
</evidence>
<keyword evidence="2" id="KW-1185">Reference proteome</keyword>
<proteinExistence type="predicted"/>
<dbReference type="EMBL" id="CM056810">
    <property type="protein sequence ID" value="KAJ8644944.1"/>
    <property type="molecule type" value="Genomic_DNA"/>
</dbReference>
<protein>
    <submittedName>
        <fullName evidence="1">Uncharacterized protein</fullName>
    </submittedName>
</protein>
<sequence length="215" mass="23410">MTGHSSQCSQHPMQPPNDIPSMPPAPVTDIPVQLELHEDIPSEVLSIPSIMPDPAVIPTTQIHEILHQPMVQPLNTITAVPLGVSTEISPIDNYLEGRTHSFEPSNSASSLIMLISNSPSVEPTVTHHDSAASNQHSMVTHGKLGIVKPNPKYSFAATLTSSIPIEQKTIKYALRHPSYLIVERRSCFRCNGGGETLLSLQPTRSSCRSKHMSCK</sequence>
<dbReference type="Proteomes" id="UP001234297">
    <property type="component" value="Chromosome 2"/>
</dbReference>
<comment type="caution">
    <text evidence="1">The sequence shown here is derived from an EMBL/GenBank/DDBJ whole genome shotgun (WGS) entry which is preliminary data.</text>
</comment>
<accession>A0ACC2MH65</accession>
<organism evidence="1 2">
    <name type="scientific">Persea americana</name>
    <name type="common">Avocado</name>
    <dbReference type="NCBI Taxonomy" id="3435"/>
    <lineage>
        <taxon>Eukaryota</taxon>
        <taxon>Viridiplantae</taxon>
        <taxon>Streptophyta</taxon>
        <taxon>Embryophyta</taxon>
        <taxon>Tracheophyta</taxon>
        <taxon>Spermatophyta</taxon>
        <taxon>Magnoliopsida</taxon>
        <taxon>Magnoliidae</taxon>
        <taxon>Laurales</taxon>
        <taxon>Lauraceae</taxon>
        <taxon>Persea</taxon>
    </lineage>
</organism>
<name>A0ACC2MH65_PERAE</name>
<gene>
    <name evidence="1" type="ORF">MRB53_006692</name>
</gene>
<reference evidence="1 2" key="1">
    <citation type="journal article" date="2022" name="Hortic Res">
        <title>A haplotype resolved chromosomal level avocado genome allows analysis of novel avocado genes.</title>
        <authorList>
            <person name="Nath O."/>
            <person name="Fletcher S.J."/>
            <person name="Hayward A."/>
            <person name="Shaw L.M."/>
            <person name="Masouleh A.K."/>
            <person name="Furtado A."/>
            <person name="Henry R.J."/>
            <person name="Mitter N."/>
        </authorList>
    </citation>
    <scope>NUCLEOTIDE SEQUENCE [LARGE SCALE GENOMIC DNA]</scope>
    <source>
        <strain evidence="2">cv. Hass</strain>
    </source>
</reference>
<evidence type="ECO:0000313" key="1">
    <source>
        <dbReference type="EMBL" id="KAJ8644944.1"/>
    </source>
</evidence>